<evidence type="ECO:0000313" key="2">
    <source>
        <dbReference type="Proteomes" id="UP000003288"/>
    </source>
</evidence>
<protein>
    <submittedName>
        <fullName evidence="1">Preprotein translocase subunit YajC</fullName>
    </submittedName>
</protein>
<dbReference type="EMBL" id="ABCJ01000005">
    <property type="protein sequence ID" value="EDM23473.1"/>
    <property type="molecule type" value="Genomic_DNA"/>
</dbReference>
<organism evidence="1 2">
    <name type="scientific">Caminibacter mediatlanticus TB-2</name>
    <dbReference type="NCBI Taxonomy" id="391592"/>
    <lineage>
        <taxon>Bacteria</taxon>
        <taxon>Pseudomonadati</taxon>
        <taxon>Campylobacterota</taxon>
        <taxon>Epsilonproteobacteria</taxon>
        <taxon>Nautiliales</taxon>
        <taxon>Nautiliaceae</taxon>
        <taxon>Caminibacter</taxon>
    </lineage>
</organism>
<sequence length="18" mass="2200">MENLNKEKILFKIQKIIP</sequence>
<evidence type="ECO:0000313" key="1">
    <source>
        <dbReference type="EMBL" id="EDM23473.1"/>
    </source>
</evidence>
<dbReference type="AlphaFoldDB" id="A0AAI9AH03"/>
<name>A0AAI9AH03_9BACT</name>
<accession>A0AAI9AH03</accession>
<comment type="caution">
    <text evidence="1">The sequence shown here is derived from an EMBL/GenBank/DDBJ whole genome shotgun (WGS) entry which is preliminary data.</text>
</comment>
<proteinExistence type="predicted"/>
<dbReference type="Proteomes" id="UP000003288">
    <property type="component" value="Unassembled WGS sequence"/>
</dbReference>
<reference evidence="1 2" key="1">
    <citation type="journal article" date="2011" name="Stand. Genomic Sci.">
        <title>Draft genome sequence of Caminibacter mediatlanticus strain TB-2, an epsilonproteobacterium isolated from a deep-sea hydrothermal vent.</title>
        <authorList>
            <person name="Giovannelli D."/>
            <person name="Ferriera S."/>
            <person name="Johnson J."/>
            <person name="Kravitz S."/>
            <person name="Perez-Rodriguez I."/>
            <person name="Ricci J."/>
            <person name="O'Brien C."/>
            <person name="Voordeckers J.W."/>
            <person name="Bini E."/>
            <person name="Vetriani C."/>
        </authorList>
    </citation>
    <scope>NUCLEOTIDE SEQUENCE [LARGE SCALE GENOMIC DNA]</scope>
    <source>
        <strain evidence="1 2">TB-2</strain>
    </source>
</reference>
<gene>
    <name evidence="1" type="primary">yajC</name>
    <name evidence="1" type="ORF">CMTB2_08057</name>
</gene>